<reference evidence="2" key="1">
    <citation type="journal article" date="2022" name="Int. J. Mol. Sci.">
        <title>Draft Genome of Tanacetum Coccineum: Genomic Comparison of Closely Related Tanacetum-Family Plants.</title>
        <authorList>
            <person name="Yamashiro T."/>
            <person name="Shiraishi A."/>
            <person name="Nakayama K."/>
            <person name="Satake H."/>
        </authorList>
    </citation>
    <scope>NUCLEOTIDE SEQUENCE</scope>
</reference>
<dbReference type="Proteomes" id="UP001151760">
    <property type="component" value="Unassembled WGS sequence"/>
</dbReference>
<feature type="compositionally biased region" description="Basic and acidic residues" evidence="1">
    <location>
        <begin position="352"/>
        <end position="366"/>
    </location>
</feature>
<dbReference type="EMBL" id="BQNB010021758">
    <property type="protein sequence ID" value="GJU09781.1"/>
    <property type="molecule type" value="Genomic_DNA"/>
</dbReference>
<evidence type="ECO:0000313" key="2">
    <source>
        <dbReference type="EMBL" id="GJU09781.1"/>
    </source>
</evidence>
<protein>
    <submittedName>
        <fullName evidence="2">Uncharacterized protein</fullName>
    </submittedName>
</protein>
<evidence type="ECO:0000256" key="1">
    <source>
        <dbReference type="SAM" id="MobiDB-lite"/>
    </source>
</evidence>
<feature type="compositionally biased region" description="Polar residues" evidence="1">
    <location>
        <begin position="329"/>
        <end position="351"/>
    </location>
</feature>
<accession>A0ABQ5JBU9</accession>
<reference evidence="2" key="2">
    <citation type="submission" date="2022-01" db="EMBL/GenBank/DDBJ databases">
        <authorList>
            <person name="Yamashiro T."/>
            <person name="Shiraishi A."/>
            <person name="Satake H."/>
            <person name="Nakayama K."/>
        </authorList>
    </citation>
    <scope>NUCLEOTIDE SEQUENCE</scope>
</reference>
<gene>
    <name evidence="2" type="ORF">Tco_1132177</name>
</gene>
<keyword evidence="3" id="KW-1185">Reference proteome</keyword>
<comment type="caution">
    <text evidence="2">The sequence shown here is derived from an EMBL/GenBank/DDBJ whole genome shotgun (WGS) entry which is preliminary data.</text>
</comment>
<proteinExistence type="predicted"/>
<sequence>MATMAENVITAGSETQWSRFVTAAKKERDLHVVNFDQLYAFLKHNEKKALGVGEMRQRFPNPLALLANTYNPPPSYNTQDFLPRITNSELHPIQEHNYRGEGHIAKQCTAKKRVKDAEWLEENDDGDDLQLHTTTNFKADHVDAYDSDCDDQATTNAIFMASLSSAGSLNDDTVTPTYDSNTLSEVPHYDTYHDDDMLNSVVQETEYNDHFVSHDDSYVELTSDGTKPKSEFILKVVEKNDLSKTVTSHLTTKKITEKCTKVLASGHASKFVERIQELLVYVSASCPFTESRNEKWAPATYHKKNNMPYVDASRSNQIVVNNTKKHPVKQNTQKTDNSMLPSTGRVSSTDASESKLRSNTKNDRIQRPSRRSKKNKVEVQPRKYVSSSNKNNLVTDYVQKRKKAKSVKQKEKKQWKPTGRVFTSVGLRWKPIGRIFNMTRKICPIIKTSPATIIPLGNRLHTIRIPDIASNAETRIRYSIAKNSLIRAHINSYGHPFNPPNFAFVRNSTIPAQSS</sequence>
<evidence type="ECO:0000313" key="3">
    <source>
        <dbReference type="Proteomes" id="UP001151760"/>
    </source>
</evidence>
<name>A0ABQ5JBU9_9ASTR</name>
<organism evidence="2 3">
    <name type="scientific">Tanacetum coccineum</name>
    <dbReference type="NCBI Taxonomy" id="301880"/>
    <lineage>
        <taxon>Eukaryota</taxon>
        <taxon>Viridiplantae</taxon>
        <taxon>Streptophyta</taxon>
        <taxon>Embryophyta</taxon>
        <taxon>Tracheophyta</taxon>
        <taxon>Spermatophyta</taxon>
        <taxon>Magnoliopsida</taxon>
        <taxon>eudicotyledons</taxon>
        <taxon>Gunneridae</taxon>
        <taxon>Pentapetalae</taxon>
        <taxon>asterids</taxon>
        <taxon>campanulids</taxon>
        <taxon>Asterales</taxon>
        <taxon>Asteraceae</taxon>
        <taxon>Asteroideae</taxon>
        <taxon>Anthemideae</taxon>
        <taxon>Anthemidinae</taxon>
        <taxon>Tanacetum</taxon>
    </lineage>
</organism>
<feature type="region of interest" description="Disordered" evidence="1">
    <location>
        <begin position="322"/>
        <end position="386"/>
    </location>
</feature>